<organism evidence="1 2">
    <name type="scientific">Labilibaculum antarcticum</name>
    <dbReference type="NCBI Taxonomy" id="1717717"/>
    <lineage>
        <taxon>Bacteria</taxon>
        <taxon>Pseudomonadati</taxon>
        <taxon>Bacteroidota</taxon>
        <taxon>Bacteroidia</taxon>
        <taxon>Marinilabiliales</taxon>
        <taxon>Marinifilaceae</taxon>
        <taxon>Labilibaculum</taxon>
    </lineage>
</organism>
<protein>
    <recommendedName>
        <fullName evidence="3">GAF domain-containing protein</fullName>
    </recommendedName>
</protein>
<name>A0A1Y1CPI7_9BACT</name>
<reference evidence="2" key="2">
    <citation type="journal article" date="2020" name="Antonie Van Leeuwenhoek">
        <title>Labilibaculum antarcticum sp. nov., a novel facultative anaerobic, psychrotorelant bacterium isolated from marine sediment of Antarctica.</title>
        <authorList>
            <person name="Watanabe M."/>
            <person name="Kojima H."/>
            <person name="Fukui M."/>
        </authorList>
    </citation>
    <scope>NUCLEOTIDE SEQUENCE [LARGE SCALE GENOMIC DNA]</scope>
    <source>
        <strain evidence="2">SPP2</strain>
    </source>
</reference>
<dbReference type="KEGG" id="mbas:ALGA_4055"/>
<gene>
    <name evidence="1" type="ORF">ALGA_4055</name>
</gene>
<proteinExistence type="predicted"/>
<reference evidence="1 2" key="1">
    <citation type="journal article" date="2018" name="Mar. Genomics">
        <title>Complete genome sequence of Marinifilaceae bacterium strain SPP2, isolated from the Antarctic marine sediment.</title>
        <authorList>
            <person name="Watanabe M."/>
            <person name="Kojima H."/>
            <person name="Fukui M."/>
        </authorList>
    </citation>
    <scope>NUCLEOTIDE SEQUENCE [LARGE SCALE GENOMIC DNA]</scope>
    <source>
        <strain evidence="1 2">SPP2</strain>
    </source>
</reference>
<keyword evidence="2" id="KW-1185">Reference proteome</keyword>
<dbReference type="OrthoDB" id="6231at2"/>
<evidence type="ECO:0008006" key="3">
    <source>
        <dbReference type="Google" id="ProtNLM"/>
    </source>
</evidence>
<dbReference type="RefSeq" id="WP_096432572.1">
    <property type="nucleotide sequence ID" value="NZ_AP018042.1"/>
</dbReference>
<accession>A0A1Y1CPI7</accession>
<dbReference type="AlphaFoldDB" id="A0A1Y1CPI7"/>
<dbReference type="Proteomes" id="UP000218267">
    <property type="component" value="Chromosome"/>
</dbReference>
<evidence type="ECO:0000313" key="2">
    <source>
        <dbReference type="Proteomes" id="UP000218267"/>
    </source>
</evidence>
<sequence>MKNILPTLSYEILKIANREIPRSIFLNEMSNILIDSLKFSELTLLFHKRENESQFEFVHCTKDSFEYKIISLNDLLHHLPEDETTILWEPILTNSFDSTSTFFTEKGTFWTIDFNNFSIPYRRKLGLVENNNLLKPKSSCSLLIIPFLYGNERVGLVQFKNIKRELFSSLGTNLFEEFAQTLSAILINQYTQALLLERVKELAFLYEMSNITKQSSISLKDSIHQIIKLIPPAWQYPEITQARITLNGIDYSNTPITSWEHKLVADIMVEKEKCGVVEVIYTEKCPDMNEGPFFTEERSLLNNIAAELAIIIISKKSNETNS</sequence>
<evidence type="ECO:0000313" key="1">
    <source>
        <dbReference type="EMBL" id="BAX82346.1"/>
    </source>
</evidence>
<dbReference type="EMBL" id="AP018042">
    <property type="protein sequence ID" value="BAX82346.1"/>
    <property type="molecule type" value="Genomic_DNA"/>
</dbReference>